<dbReference type="AlphaFoldDB" id="A0A8H4KMR1"/>
<reference evidence="1 2" key="1">
    <citation type="submission" date="2020-01" db="EMBL/GenBank/DDBJ databases">
        <title>Identification and distribution of gene clusters putatively required for synthesis of sphingolipid metabolism inhibitors in phylogenetically diverse species of the filamentous fungus Fusarium.</title>
        <authorList>
            <person name="Kim H.-S."/>
            <person name="Busman M."/>
            <person name="Brown D.W."/>
            <person name="Divon H."/>
            <person name="Uhlig S."/>
            <person name="Proctor R.H."/>
        </authorList>
    </citation>
    <scope>NUCLEOTIDE SEQUENCE [LARGE SCALE GENOMIC DNA]</scope>
    <source>
        <strain evidence="1 2">NRRL 20459</strain>
    </source>
</reference>
<evidence type="ECO:0000313" key="2">
    <source>
        <dbReference type="Proteomes" id="UP000554235"/>
    </source>
</evidence>
<dbReference type="Proteomes" id="UP000554235">
    <property type="component" value="Unassembled WGS sequence"/>
</dbReference>
<evidence type="ECO:0000313" key="1">
    <source>
        <dbReference type="EMBL" id="KAF4452464.1"/>
    </source>
</evidence>
<dbReference type="EMBL" id="JAADYS010002967">
    <property type="protein sequence ID" value="KAF4452464.1"/>
    <property type="molecule type" value="Genomic_DNA"/>
</dbReference>
<sequence length="146" mass="16804">MNFEDMPPNPTCHMEIETLQDAENIVAECLSRQLPLVHRGPNDQEAHRITRNNAVFVFRDSGRPLDPHGPQPAFTSRVIYDANGSRRNNLRRKSVVIGMDGQGYRVVVVYRLTIYVPDNAQFLQHRRRHSTTAFFDSNVADFRARL</sequence>
<organism evidence="1 2">
    <name type="scientific">Fusarium albosuccineum</name>
    <dbReference type="NCBI Taxonomy" id="1237068"/>
    <lineage>
        <taxon>Eukaryota</taxon>
        <taxon>Fungi</taxon>
        <taxon>Dikarya</taxon>
        <taxon>Ascomycota</taxon>
        <taxon>Pezizomycotina</taxon>
        <taxon>Sordariomycetes</taxon>
        <taxon>Hypocreomycetidae</taxon>
        <taxon>Hypocreales</taxon>
        <taxon>Nectriaceae</taxon>
        <taxon>Fusarium</taxon>
        <taxon>Fusarium decemcellulare species complex</taxon>
    </lineage>
</organism>
<name>A0A8H4KMR1_9HYPO</name>
<comment type="caution">
    <text evidence="1">The sequence shown here is derived from an EMBL/GenBank/DDBJ whole genome shotgun (WGS) entry which is preliminary data.</text>
</comment>
<gene>
    <name evidence="1" type="ORF">FALBO_16161</name>
</gene>
<protein>
    <submittedName>
        <fullName evidence="1">Uncharacterized protein</fullName>
    </submittedName>
</protein>
<dbReference type="OrthoDB" id="4977987at2759"/>
<proteinExistence type="predicted"/>
<accession>A0A8H4KMR1</accession>
<keyword evidence="2" id="KW-1185">Reference proteome</keyword>